<keyword evidence="5 6" id="KW-0482">Metalloprotease</keyword>
<dbReference type="RefSeq" id="WP_109812688.1">
    <property type="nucleotide sequence ID" value="NZ_QGKU01000048.1"/>
</dbReference>
<dbReference type="OrthoDB" id="7338723at2"/>
<comment type="cofactor">
    <cofactor evidence="6">
        <name>Zn(2+)</name>
        <dbReference type="ChEBI" id="CHEBI:29105"/>
    </cofactor>
    <text evidence="6">Binds 1 zinc ion per subunit.</text>
</comment>
<dbReference type="PANTHER" id="PTHR22726">
    <property type="entry name" value="METALLOENDOPEPTIDASE OMA1"/>
    <property type="match status" value="1"/>
</dbReference>
<keyword evidence="3 6" id="KW-0378">Hydrolase</keyword>
<evidence type="ECO:0000313" key="9">
    <source>
        <dbReference type="EMBL" id="PWR01647.1"/>
    </source>
</evidence>
<gene>
    <name evidence="9" type="ORF">DKT77_16090</name>
</gene>
<dbReference type="GO" id="GO:0046872">
    <property type="term" value="F:metal ion binding"/>
    <property type="evidence" value="ECO:0007669"/>
    <property type="project" value="UniProtKB-KW"/>
</dbReference>
<dbReference type="Proteomes" id="UP000245680">
    <property type="component" value="Unassembled WGS sequence"/>
</dbReference>
<evidence type="ECO:0000259" key="8">
    <source>
        <dbReference type="Pfam" id="PF01435"/>
    </source>
</evidence>
<evidence type="ECO:0000313" key="10">
    <source>
        <dbReference type="Proteomes" id="UP000245680"/>
    </source>
</evidence>
<feature type="signal peptide" evidence="7">
    <location>
        <begin position="1"/>
        <end position="22"/>
    </location>
</feature>
<evidence type="ECO:0000256" key="4">
    <source>
        <dbReference type="ARBA" id="ARBA00022833"/>
    </source>
</evidence>
<evidence type="ECO:0000256" key="2">
    <source>
        <dbReference type="ARBA" id="ARBA00022723"/>
    </source>
</evidence>
<evidence type="ECO:0000256" key="6">
    <source>
        <dbReference type="RuleBase" id="RU003983"/>
    </source>
</evidence>
<evidence type="ECO:0000256" key="7">
    <source>
        <dbReference type="SAM" id="SignalP"/>
    </source>
</evidence>
<evidence type="ECO:0000256" key="1">
    <source>
        <dbReference type="ARBA" id="ARBA00022670"/>
    </source>
</evidence>
<keyword evidence="4 6" id="KW-0862">Zinc</keyword>
<dbReference type="GO" id="GO:0004222">
    <property type="term" value="F:metalloendopeptidase activity"/>
    <property type="evidence" value="ECO:0007669"/>
    <property type="project" value="InterPro"/>
</dbReference>
<dbReference type="GO" id="GO:0016020">
    <property type="term" value="C:membrane"/>
    <property type="evidence" value="ECO:0007669"/>
    <property type="project" value="TreeGrafter"/>
</dbReference>
<keyword evidence="2" id="KW-0479">Metal-binding</keyword>
<keyword evidence="1 6" id="KW-0645">Protease</keyword>
<accession>A0A2V2LEL2</accession>
<comment type="caution">
    <text evidence="9">The sequence shown here is derived from an EMBL/GenBank/DDBJ whole genome shotgun (WGS) entry which is preliminary data.</text>
</comment>
<dbReference type="Gene3D" id="3.30.2010.10">
    <property type="entry name" value="Metalloproteases ('zincins'), catalytic domain"/>
    <property type="match status" value="1"/>
</dbReference>
<dbReference type="AlphaFoldDB" id="A0A2V2LEL2"/>
<dbReference type="Pfam" id="PF01435">
    <property type="entry name" value="Peptidase_M48"/>
    <property type="match status" value="1"/>
</dbReference>
<evidence type="ECO:0000256" key="5">
    <source>
        <dbReference type="ARBA" id="ARBA00023049"/>
    </source>
</evidence>
<reference evidence="9 10" key="1">
    <citation type="submission" date="2018-05" db="EMBL/GenBank/DDBJ databases">
        <title>Rhodobacteraceae gen. nov., sp. nov. isolated from sea water.</title>
        <authorList>
            <person name="Ren Y."/>
        </authorList>
    </citation>
    <scope>NUCLEOTIDE SEQUENCE [LARGE SCALE GENOMIC DNA]</scope>
    <source>
        <strain evidence="9 10">TG-679</strain>
    </source>
</reference>
<dbReference type="GO" id="GO:0051603">
    <property type="term" value="P:proteolysis involved in protein catabolic process"/>
    <property type="evidence" value="ECO:0007669"/>
    <property type="project" value="TreeGrafter"/>
</dbReference>
<sequence length="238" mass="24663">MRAGRMAGLGAVLLAVAGCAAAPPRPPEARAPTVSAARVPAGAVLPFGQVVSRVEPVAEALCRSRGTVRNCDFKIIYDDRPGVAANAYQTRDASGRPLLIVTGPLLRETENAHELAFVLGHEAAHHIEGHLDRQQASAVWGAVLIGSVVAASGGDAGSVEAAQRLGAQAGSRVFSKDFELEADALGTVIAARSGFDPVRGADFFARIPDPGDVFLGTHPPNADRQRVVREVAAQLPGS</sequence>
<feature type="domain" description="Peptidase M48" evidence="8">
    <location>
        <begin position="73"/>
        <end position="230"/>
    </location>
</feature>
<keyword evidence="10" id="KW-1185">Reference proteome</keyword>
<organism evidence="9 10">
    <name type="scientific">Meridianimarinicoccus roseus</name>
    <dbReference type="NCBI Taxonomy" id="2072018"/>
    <lineage>
        <taxon>Bacteria</taxon>
        <taxon>Pseudomonadati</taxon>
        <taxon>Pseudomonadota</taxon>
        <taxon>Alphaproteobacteria</taxon>
        <taxon>Rhodobacterales</taxon>
        <taxon>Paracoccaceae</taxon>
        <taxon>Meridianimarinicoccus</taxon>
    </lineage>
</organism>
<evidence type="ECO:0000256" key="3">
    <source>
        <dbReference type="ARBA" id="ARBA00022801"/>
    </source>
</evidence>
<feature type="chain" id="PRO_5015922507" evidence="7">
    <location>
        <begin position="23"/>
        <end position="238"/>
    </location>
</feature>
<dbReference type="PANTHER" id="PTHR22726:SF1">
    <property type="entry name" value="METALLOENDOPEPTIDASE OMA1, MITOCHONDRIAL"/>
    <property type="match status" value="1"/>
</dbReference>
<dbReference type="PROSITE" id="PS51257">
    <property type="entry name" value="PROKAR_LIPOPROTEIN"/>
    <property type="match status" value="1"/>
</dbReference>
<dbReference type="EMBL" id="QGKU01000048">
    <property type="protein sequence ID" value="PWR01647.1"/>
    <property type="molecule type" value="Genomic_DNA"/>
</dbReference>
<keyword evidence="7" id="KW-0732">Signal</keyword>
<dbReference type="InterPro" id="IPR051156">
    <property type="entry name" value="Mito/Outer_Membr_Metalloprot"/>
</dbReference>
<dbReference type="CDD" id="cd07324">
    <property type="entry name" value="M48C_Oma1-like"/>
    <property type="match status" value="1"/>
</dbReference>
<protein>
    <submittedName>
        <fullName evidence="9">Peptidase M48</fullName>
    </submittedName>
</protein>
<comment type="similarity">
    <text evidence="6">Belongs to the peptidase M48 family.</text>
</comment>
<name>A0A2V2LEL2_9RHOB</name>
<proteinExistence type="inferred from homology"/>
<dbReference type="InterPro" id="IPR001915">
    <property type="entry name" value="Peptidase_M48"/>
</dbReference>